<feature type="region of interest" description="Disordered" evidence="1">
    <location>
        <begin position="60"/>
        <end position="86"/>
    </location>
</feature>
<organism evidence="2 3">
    <name type="scientific">Setaria viridis</name>
    <name type="common">Green bristlegrass</name>
    <name type="synonym">Setaria italica subsp. viridis</name>
    <dbReference type="NCBI Taxonomy" id="4556"/>
    <lineage>
        <taxon>Eukaryota</taxon>
        <taxon>Viridiplantae</taxon>
        <taxon>Streptophyta</taxon>
        <taxon>Embryophyta</taxon>
        <taxon>Tracheophyta</taxon>
        <taxon>Spermatophyta</taxon>
        <taxon>Magnoliopsida</taxon>
        <taxon>Liliopsida</taxon>
        <taxon>Poales</taxon>
        <taxon>Poaceae</taxon>
        <taxon>PACMAD clade</taxon>
        <taxon>Panicoideae</taxon>
        <taxon>Panicodae</taxon>
        <taxon>Paniceae</taxon>
        <taxon>Cenchrinae</taxon>
        <taxon>Setaria</taxon>
    </lineage>
</organism>
<dbReference type="AlphaFoldDB" id="A0A4U6UX63"/>
<evidence type="ECO:0000313" key="2">
    <source>
        <dbReference type="EMBL" id="TKW21281.1"/>
    </source>
</evidence>
<evidence type="ECO:0000256" key="1">
    <source>
        <dbReference type="SAM" id="MobiDB-lite"/>
    </source>
</evidence>
<gene>
    <name evidence="2" type="ORF">SEVIR_4G169600v2</name>
</gene>
<dbReference type="EMBL" id="CM016555">
    <property type="protein sequence ID" value="TKW21281.1"/>
    <property type="molecule type" value="Genomic_DNA"/>
</dbReference>
<sequence length="86" mass="9674">MKRAACSATKEKEGNHAYCWESSQNLGLVCCSKQVLEVSNHWRSLWCWYRYMPAVGEREVGREQQAGSRRARAGEGPAAGKRDAVE</sequence>
<name>A0A4U6UX63_SETVI</name>
<dbReference type="Proteomes" id="UP000298652">
    <property type="component" value="Chromosome 4"/>
</dbReference>
<reference evidence="2" key="1">
    <citation type="submission" date="2019-03" db="EMBL/GenBank/DDBJ databases">
        <title>WGS assembly of Setaria viridis.</title>
        <authorList>
            <person name="Huang P."/>
            <person name="Jenkins J."/>
            <person name="Grimwood J."/>
            <person name="Barry K."/>
            <person name="Healey A."/>
            <person name="Mamidi S."/>
            <person name="Sreedasyam A."/>
            <person name="Shu S."/>
            <person name="Feldman M."/>
            <person name="Wu J."/>
            <person name="Yu Y."/>
            <person name="Chen C."/>
            <person name="Johnson J."/>
            <person name="Rokhsar D."/>
            <person name="Baxter I."/>
            <person name="Schmutz J."/>
            <person name="Brutnell T."/>
            <person name="Kellogg E."/>
        </authorList>
    </citation>
    <scope>NUCLEOTIDE SEQUENCE [LARGE SCALE GENOMIC DNA]</scope>
</reference>
<keyword evidence="3" id="KW-1185">Reference proteome</keyword>
<feature type="compositionally biased region" description="Low complexity" evidence="1">
    <location>
        <begin position="63"/>
        <end position="79"/>
    </location>
</feature>
<protein>
    <submittedName>
        <fullName evidence="2">Uncharacterized protein</fullName>
    </submittedName>
</protein>
<evidence type="ECO:0000313" key="3">
    <source>
        <dbReference type="Proteomes" id="UP000298652"/>
    </source>
</evidence>
<proteinExistence type="predicted"/>
<accession>A0A4U6UX63</accession>
<dbReference type="Gramene" id="TKW21281">
    <property type="protein sequence ID" value="TKW21281"/>
    <property type="gene ID" value="SEVIR_4G169600v2"/>
</dbReference>